<gene>
    <name evidence="2" type="ORF">PF001_g16924</name>
    <name evidence="1" type="ORF">PF010_g22383</name>
</gene>
<evidence type="ECO:0000313" key="3">
    <source>
        <dbReference type="Proteomes" id="UP000437068"/>
    </source>
</evidence>
<accession>A0A6A4CSI8</accession>
<organism evidence="2 3">
    <name type="scientific">Phytophthora fragariae</name>
    <dbReference type="NCBI Taxonomy" id="53985"/>
    <lineage>
        <taxon>Eukaryota</taxon>
        <taxon>Sar</taxon>
        <taxon>Stramenopiles</taxon>
        <taxon>Oomycota</taxon>
        <taxon>Peronosporomycetes</taxon>
        <taxon>Peronosporales</taxon>
        <taxon>Peronosporaceae</taxon>
        <taxon>Phytophthora</taxon>
    </lineage>
</organism>
<dbReference type="EMBL" id="QXGE01001189">
    <property type="protein sequence ID" value="KAE9296312.1"/>
    <property type="molecule type" value="Genomic_DNA"/>
</dbReference>
<evidence type="ECO:0000313" key="4">
    <source>
        <dbReference type="Proteomes" id="UP000488956"/>
    </source>
</evidence>
<dbReference type="Proteomes" id="UP000488956">
    <property type="component" value="Unassembled WGS sequence"/>
</dbReference>
<protein>
    <submittedName>
        <fullName evidence="2">Uncharacterized protein</fullName>
    </submittedName>
</protein>
<evidence type="ECO:0000313" key="1">
    <source>
        <dbReference type="EMBL" id="KAE9080445.1"/>
    </source>
</evidence>
<dbReference type="Proteomes" id="UP000437068">
    <property type="component" value="Unassembled WGS sequence"/>
</dbReference>
<sequence length="51" mass="5231">MSNSPLSLSYSILSVLSGSGSSSLNACSMCVTCKISLNSCRSSTDNLSYSS</sequence>
<dbReference type="EMBL" id="QXFX01002124">
    <property type="protein sequence ID" value="KAE9080445.1"/>
    <property type="molecule type" value="Genomic_DNA"/>
</dbReference>
<dbReference type="AlphaFoldDB" id="A0A6A4CSI8"/>
<comment type="caution">
    <text evidence="2">The sequence shown here is derived from an EMBL/GenBank/DDBJ whole genome shotgun (WGS) entry which is preliminary data.</text>
</comment>
<reference evidence="2 3" key="1">
    <citation type="submission" date="2018-08" db="EMBL/GenBank/DDBJ databases">
        <title>Genomic investigation of the strawberry pathogen Phytophthora fragariae indicates pathogenicity is determined by transcriptional variation in three key races.</title>
        <authorList>
            <person name="Adams T.M."/>
            <person name="Armitage A.D."/>
            <person name="Sobczyk M.K."/>
            <person name="Bates H.J."/>
            <person name="Dunwell J.M."/>
            <person name="Nellist C.F."/>
            <person name="Harrison R.J."/>
        </authorList>
    </citation>
    <scope>NUCLEOTIDE SEQUENCE [LARGE SCALE GENOMIC DNA]</scope>
    <source>
        <strain evidence="2 3">A4</strain>
        <strain evidence="1 4">ONT-3</strain>
    </source>
</reference>
<name>A0A6A4CSI8_9STRA</name>
<proteinExistence type="predicted"/>
<evidence type="ECO:0000313" key="2">
    <source>
        <dbReference type="EMBL" id="KAE9296312.1"/>
    </source>
</evidence>